<gene>
    <name evidence="4" type="ORF">KHB02_007415</name>
    <name evidence="3" type="ORF">KHB02_31690</name>
</gene>
<dbReference type="PANTHER" id="PTHR43345:SF2">
    <property type="entry name" value="3-ISOPROPYLMALATE DEHYDRATASE SMALL SUBUNIT 1"/>
    <property type="match status" value="1"/>
</dbReference>
<proteinExistence type="predicted"/>
<evidence type="ECO:0000259" key="2">
    <source>
        <dbReference type="Pfam" id="PF00694"/>
    </source>
</evidence>
<dbReference type="PANTHER" id="PTHR43345">
    <property type="entry name" value="3-ISOPROPYLMALATE DEHYDRATASE SMALL SUBUNIT 2-RELATED-RELATED"/>
    <property type="match status" value="1"/>
</dbReference>
<sequence length="175" mass="19493">MLPVIKGRAAWIFTEPNFDIDLIVGVSNIKIKEIEILKSVCMKDYDSEFANKVKQGDLIIGGENFGYGHPHYPAFIALRALGISGVIAESFAPGFYRGETTNGFPLIECPNILRNVSRWDTLTLDWDHEVIKNENSGVSIKCLPIPQKTKEMVKHGGIINYLRSNRLSSNVSKNG</sequence>
<dbReference type="Gene3D" id="3.20.19.10">
    <property type="entry name" value="Aconitase, domain 4"/>
    <property type="match status" value="1"/>
</dbReference>
<protein>
    <submittedName>
        <fullName evidence="3">3-isopropylmalate dehydratase</fullName>
    </submittedName>
</protein>
<dbReference type="AlphaFoldDB" id="A0A942T628"/>
<dbReference type="SUPFAM" id="SSF52016">
    <property type="entry name" value="LeuD/IlvD-like"/>
    <property type="match status" value="1"/>
</dbReference>
<keyword evidence="5" id="KW-1185">Reference proteome</keyword>
<dbReference type="Pfam" id="PF00694">
    <property type="entry name" value="Aconitase_C"/>
    <property type="match status" value="1"/>
</dbReference>
<organism evidence="3">
    <name type="scientific">Neobacillus citreus</name>
    <dbReference type="NCBI Taxonomy" id="2833578"/>
    <lineage>
        <taxon>Bacteria</taxon>
        <taxon>Bacillati</taxon>
        <taxon>Bacillota</taxon>
        <taxon>Bacilli</taxon>
        <taxon>Bacillales</taxon>
        <taxon>Bacillaceae</taxon>
        <taxon>Neobacillus</taxon>
    </lineage>
</organism>
<evidence type="ECO:0000313" key="4">
    <source>
        <dbReference type="EMBL" id="MCH6265355.1"/>
    </source>
</evidence>
<dbReference type="InterPro" id="IPR050075">
    <property type="entry name" value="LeuD"/>
</dbReference>
<evidence type="ECO:0000313" key="5">
    <source>
        <dbReference type="Proteomes" id="UP000677265"/>
    </source>
</evidence>
<feature type="domain" description="Aconitase A/isopropylmalate dehydratase small subunit swivel" evidence="2">
    <location>
        <begin position="44"/>
        <end position="104"/>
    </location>
</feature>
<dbReference type="EMBL" id="JAGYPE020000009">
    <property type="protein sequence ID" value="MCH6265355.1"/>
    <property type="molecule type" value="Genomic_DNA"/>
</dbReference>
<dbReference type="EMBL" id="JAGYPE010000006">
    <property type="protein sequence ID" value="MBS4185957.1"/>
    <property type="molecule type" value="Genomic_DNA"/>
</dbReference>
<accession>A0A942T628</accession>
<dbReference type="RefSeq" id="WP_213145759.1">
    <property type="nucleotide sequence ID" value="NZ_JAGYPE020000009.1"/>
</dbReference>
<dbReference type="InterPro" id="IPR000573">
    <property type="entry name" value="AconitaseA/IPMdHydase_ssu_swvl"/>
</dbReference>
<dbReference type="InterPro" id="IPR015928">
    <property type="entry name" value="Aconitase/3IPM_dehydase_swvl"/>
</dbReference>
<dbReference type="GO" id="GO:0016829">
    <property type="term" value="F:lyase activity"/>
    <property type="evidence" value="ECO:0007669"/>
    <property type="project" value="UniProtKB-KW"/>
</dbReference>
<comment type="caution">
    <text evidence="3">The sequence shown here is derived from an EMBL/GenBank/DDBJ whole genome shotgun (WGS) entry which is preliminary data.</text>
</comment>
<dbReference type="Proteomes" id="UP000677265">
    <property type="component" value="Unassembled WGS sequence"/>
</dbReference>
<evidence type="ECO:0000256" key="1">
    <source>
        <dbReference type="ARBA" id="ARBA00023239"/>
    </source>
</evidence>
<name>A0A942T628_9BACI</name>
<reference evidence="3" key="1">
    <citation type="submission" date="2021-05" db="EMBL/GenBank/DDBJ databases">
        <title>Novel Bacillus species.</title>
        <authorList>
            <person name="Liu G."/>
        </authorList>
    </citation>
    <scope>NUCLEOTIDE SEQUENCE</scope>
    <source>
        <strain evidence="3 5">FJAT-50051</strain>
    </source>
</reference>
<keyword evidence="1" id="KW-0456">Lyase</keyword>
<evidence type="ECO:0000313" key="3">
    <source>
        <dbReference type="EMBL" id="MBS4185957.1"/>
    </source>
</evidence>